<dbReference type="Pfam" id="PF26347">
    <property type="entry name" value="YtrI_sporulation"/>
    <property type="match status" value="1"/>
</dbReference>
<evidence type="ECO:0000313" key="5">
    <source>
        <dbReference type="Proteomes" id="UP001596410"/>
    </source>
</evidence>
<dbReference type="EMBL" id="JBHSZV010000014">
    <property type="protein sequence ID" value="MFC7061541.1"/>
    <property type="molecule type" value="Genomic_DNA"/>
</dbReference>
<keyword evidence="5" id="KW-1185">Reference proteome</keyword>
<dbReference type="Proteomes" id="UP001596410">
    <property type="component" value="Unassembled WGS sequence"/>
</dbReference>
<feature type="domain" description="Sporulation membrane protein YtrI C-terminal" evidence="3">
    <location>
        <begin position="80"/>
        <end position="163"/>
    </location>
</feature>
<gene>
    <name evidence="4" type="primary">ytrI</name>
    <name evidence="4" type="ORF">ACFQIC_06660</name>
</gene>
<dbReference type="NCBIfam" id="NF041479">
    <property type="entry name" value="spor_membprot_YtrI"/>
    <property type="match status" value="1"/>
</dbReference>
<evidence type="ECO:0000256" key="1">
    <source>
        <dbReference type="SAM" id="Coils"/>
    </source>
</evidence>
<keyword evidence="2" id="KW-1133">Transmembrane helix</keyword>
<comment type="caution">
    <text evidence="4">The sequence shown here is derived from an EMBL/GenBank/DDBJ whole genome shotgun (WGS) entry which is preliminary data.</text>
</comment>
<organism evidence="4 5">
    <name type="scientific">Halobacillus seohaensis</name>
    <dbReference type="NCBI Taxonomy" id="447421"/>
    <lineage>
        <taxon>Bacteria</taxon>
        <taxon>Bacillati</taxon>
        <taxon>Bacillota</taxon>
        <taxon>Bacilli</taxon>
        <taxon>Bacillales</taxon>
        <taxon>Bacillaceae</taxon>
        <taxon>Halobacillus</taxon>
    </lineage>
</organism>
<accession>A0ABW2EKV2</accession>
<keyword evidence="1" id="KW-0175">Coiled coil</keyword>
<dbReference type="InterPro" id="IPR058620">
    <property type="entry name" value="YtrI_C"/>
</dbReference>
<feature type="coiled-coil region" evidence="1">
    <location>
        <begin position="38"/>
        <end position="72"/>
    </location>
</feature>
<dbReference type="RefSeq" id="WP_204707384.1">
    <property type="nucleotide sequence ID" value="NZ_JBHSZV010000014.1"/>
</dbReference>
<proteinExistence type="predicted"/>
<evidence type="ECO:0000256" key="2">
    <source>
        <dbReference type="SAM" id="Phobius"/>
    </source>
</evidence>
<protein>
    <submittedName>
        <fullName evidence="4">Sporulation membrane protein YtrI</fullName>
    </submittedName>
</protein>
<feature type="transmembrane region" description="Helical" evidence="2">
    <location>
        <begin position="15"/>
        <end position="33"/>
    </location>
</feature>
<reference evidence="5" key="1">
    <citation type="journal article" date="2019" name="Int. J. Syst. Evol. Microbiol.">
        <title>The Global Catalogue of Microorganisms (GCM) 10K type strain sequencing project: providing services to taxonomists for standard genome sequencing and annotation.</title>
        <authorList>
            <consortium name="The Broad Institute Genomics Platform"/>
            <consortium name="The Broad Institute Genome Sequencing Center for Infectious Disease"/>
            <person name="Wu L."/>
            <person name="Ma J."/>
        </authorList>
    </citation>
    <scope>NUCLEOTIDE SEQUENCE [LARGE SCALE GENOMIC DNA]</scope>
    <source>
        <strain evidence="5">CGMCC 4.1621</strain>
    </source>
</reference>
<keyword evidence="2" id="KW-0472">Membrane</keyword>
<evidence type="ECO:0000313" key="4">
    <source>
        <dbReference type="EMBL" id="MFC7061541.1"/>
    </source>
</evidence>
<dbReference type="InterPro" id="IPR048198">
    <property type="entry name" value="YtrI"/>
</dbReference>
<evidence type="ECO:0000259" key="3">
    <source>
        <dbReference type="Pfam" id="PF26347"/>
    </source>
</evidence>
<sequence>MYIPPQLRKKEWRRFYAGCILGVITGYVLFVFINDQFHERLQEENIQLSTQLNELEAKYDGLLNAEKEDDDEESQALTIQEIVPSFSNAKELHIDKLTQHQLSSMVKDQLQTITGENIEEIASQSDLIIKIIENKSFIVEDFNYKLTIERLIISNQVILLLSISIEN</sequence>
<keyword evidence="2" id="KW-0812">Transmembrane</keyword>
<name>A0ABW2EKV2_9BACI</name>